<keyword evidence="2" id="KW-1185">Reference proteome</keyword>
<organism evidence="1 2">
    <name type="scientific">Racocetra fulgida</name>
    <dbReference type="NCBI Taxonomy" id="60492"/>
    <lineage>
        <taxon>Eukaryota</taxon>
        <taxon>Fungi</taxon>
        <taxon>Fungi incertae sedis</taxon>
        <taxon>Mucoromycota</taxon>
        <taxon>Glomeromycotina</taxon>
        <taxon>Glomeromycetes</taxon>
        <taxon>Diversisporales</taxon>
        <taxon>Gigasporaceae</taxon>
        <taxon>Racocetra</taxon>
    </lineage>
</organism>
<dbReference type="AlphaFoldDB" id="A0A9N9H628"/>
<feature type="non-terminal residue" evidence="1">
    <location>
        <position position="114"/>
    </location>
</feature>
<dbReference type="Proteomes" id="UP000789396">
    <property type="component" value="Unassembled WGS sequence"/>
</dbReference>
<gene>
    <name evidence="1" type="ORF">RFULGI_LOCUS8477</name>
</gene>
<proteinExistence type="predicted"/>
<comment type="caution">
    <text evidence="1">The sequence shown here is derived from an EMBL/GenBank/DDBJ whole genome shotgun (WGS) entry which is preliminary data.</text>
</comment>
<sequence length="114" mass="12530">MVVQQASNILIIKQMALNPNADGDIFTIREILEAARADLDAPSTAPGADKAAGETYRSSGIVIVIIIEYENVRFKLDQIAYKYLPQVIDGNEYKAVENVYNSTDSSITVIDRHG</sequence>
<evidence type="ECO:0000313" key="1">
    <source>
        <dbReference type="EMBL" id="CAG8651514.1"/>
    </source>
</evidence>
<reference evidence="1" key="1">
    <citation type="submission" date="2021-06" db="EMBL/GenBank/DDBJ databases">
        <authorList>
            <person name="Kallberg Y."/>
            <person name="Tangrot J."/>
            <person name="Rosling A."/>
        </authorList>
    </citation>
    <scope>NUCLEOTIDE SEQUENCE</scope>
    <source>
        <strain evidence="1">IN212</strain>
    </source>
</reference>
<evidence type="ECO:0000313" key="2">
    <source>
        <dbReference type="Proteomes" id="UP000789396"/>
    </source>
</evidence>
<accession>A0A9N9H628</accession>
<dbReference type="EMBL" id="CAJVPZ010013747">
    <property type="protein sequence ID" value="CAG8651514.1"/>
    <property type="molecule type" value="Genomic_DNA"/>
</dbReference>
<dbReference type="OrthoDB" id="494673at2759"/>
<protein>
    <submittedName>
        <fullName evidence="1">15424_t:CDS:1</fullName>
    </submittedName>
</protein>
<name>A0A9N9H628_9GLOM</name>